<reference evidence="1 2" key="1">
    <citation type="submission" date="2016-06" db="EMBL/GenBank/DDBJ databases">
        <title>Living apart together: crosstalk between the core and supernumerary genomes in a fungal plant pathogen.</title>
        <authorList>
            <person name="Vanheule A."/>
            <person name="Audenaert K."/>
            <person name="Warris S."/>
            <person name="Van De Geest H."/>
            <person name="Schijlen E."/>
            <person name="Hofte M."/>
            <person name="De Saeger S."/>
            <person name="Haesaert G."/>
            <person name="Waalwijk C."/>
            <person name="Van Der Lee T."/>
        </authorList>
    </citation>
    <scope>NUCLEOTIDE SEQUENCE [LARGE SCALE GENOMIC DNA]</scope>
    <source>
        <strain evidence="1 2">2516</strain>
    </source>
</reference>
<dbReference type="EMBL" id="LYXU01000003">
    <property type="protein sequence ID" value="OBS22790.1"/>
    <property type="molecule type" value="Genomic_DNA"/>
</dbReference>
<dbReference type="OMA" id="THAPEFI"/>
<name>A0A1B8AQM3_FUSPO</name>
<accession>A0A1B8AQM3</accession>
<protein>
    <submittedName>
        <fullName evidence="1">Uncharacterized protein</fullName>
    </submittedName>
</protein>
<proteinExistence type="predicted"/>
<evidence type="ECO:0000313" key="2">
    <source>
        <dbReference type="Proteomes" id="UP000091967"/>
    </source>
</evidence>
<keyword evidence="2" id="KW-1185">Reference proteome</keyword>
<dbReference type="AlphaFoldDB" id="A0A1B8AQM3"/>
<evidence type="ECO:0000313" key="1">
    <source>
        <dbReference type="EMBL" id="OBS22790.1"/>
    </source>
</evidence>
<organism evidence="1 2">
    <name type="scientific">Fusarium poae</name>
    <dbReference type="NCBI Taxonomy" id="36050"/>
    <lineage>
        <taxon>Eukaryota</taxon>
        <taxon>Fungi</taxon>
        <taxon>Dikarya</taxon>
        <taxon>Ascomycota</taxon>
        <taxon>Pezizomycotina</taxon>
        <taxon>Sordariomycetes</taxon>
        <taxon>Hypocreomycetidae</taxon>
        <taxon>Hypocreales</taxon>
        <taxon>Nectriaceae</taxon>
        <taxon>Fusarium</taxon>
    </lineage>
</organism>
<comment type="caution">
    <text evidence="1">The sequence shown here is derived from an EMBL/GenBank/DDBJ whole genome shotgun (WGS) entry which is preliminary data.</text>
</comment>
<gene>
    <name evidence="1" type="ORF">FPOA_09117</name>
</gene>
<dbReference type="STRING" id="36050.A0A1B8AQM3"/>
<dbReference type="Proteomes" id="UP000091967">
    <property type="component" value="Unassembled WGS sequence"/>
</dbReference>
<sequence length="237" mass="27491">MADPVSCGGDGVELINGWMDKVPSWAQMAAEAIADDIPNERVRTQYMRIFTRNSVHLVRGSSETYLNLARFSRFGGSYAEWQVERNMYDVEIQCDWKRIVKNDGYYPEEANIPYYDLVQKVPIKKDDAILDLKKGMSLSYAITKSRETDPIQDEPWDPRAPEVITFNPLRMKQYKLFKSKFNQDLIKKAMHPRMKGTIKTHAPEFIFRRKWTPVDLLDTPALTLFHEVCGITTNMSQ</sequence>